<dbReference type="InterPro" id="IPR036322">
    <property type="entry name" value="WD40_repeat_dom_sf"/>
</dbReference>
<dbReference type="PROSITE" id="PS50294">
    <property type="entry name" value="WD_REPEATS_REGION"/>
    <property type="match status" value="4"/>
</dbReference>
<feature type="repeat" description="WD" evidence="7">
    <location>
        <begin position="408"/>
        <end position="449"/>
    </location>
</feature>
<dbReference type="PROSITE" id="PS50082">
    <property type="entry name" value="WD_REPEATS_2"/>
    <property type="match status" value="6"/>
</dbReference>
<dbReference type="PRINTS" id="PR00320">
    <property type="entry name" value="GPROTEINBRPT"/>
</dbReference>
<proteinExistence type="inferred from homology"/>
<accession>E9FAF6</accession>
<dbReference type="PANTHER" id="PTHR22847:SF637">
    <property type="entry name" value="WD REPEAT DOMAIN 5B"/>
    <property type="match status" value="1"/>
</dbReference>
<comment type="similarity">
    <text evidence="4">Belongs to the WD repeat MDV1/CAF4 family.</text>
</comment>
<organism evidence="10 11">
    <name type="scientific">Metarhizium robertsii (strain ARSEF 23 / ATCC MYA-3075)</name>
    <name type="common">Metarhizium anisopliae (strain ARSEF 23)</name>
    <dbReference type="NCBI Taxonomy" id="655844"/>
    <lineage>
        <taxon>Eukaryota</taxon>
        <taxon>Fungi</taxon>
        <taxon>Dikarya</taxon>
        <taxon>Ascomycota</taxon>
        <taxon>Pezizomycotina</taxon>
        <taxon>Sordariomycetes</taxon>
        <taxon>Hypocreomycetidae</taxon>
        <taxon>Hypocreales</taxon>
        <taxon>Clavicipitaceae</taxon>
        <taxon>Metarhizium</taxon>
    </lineage>
</organism>
<comment type="function">
    <text evidence="6">Involved in mitochondrial fission. Acts as an adapter protein required to form mitochondrial fission complexes. Formation of these complexes is required to promote constriction and fission of the mitochondrial compartment at a late step in mitochondrial division.</text>
</comment>
<evidence type="ECO:0000259" key="9">
    <source>
        <dbReference type="Pfam" id="PF24883"/>
    </source>
</evidence>
<feature type="compositionally biased region" description="Polar residues" evidence="8">
    <location>
        <begin position="8"/>
        <end position="20"/>
    </location>
</feature>
<comment type="caution">
    <text evidence="10">The sequence shown here is derived from an EMBL/GenBank/DDBJ whole genome shotgun (WGS) entry which is preliminary data.</text>
</comment>
<evidence type="ECO:0000313" key="10">
    <source>
        <dbReference type="EMBL" id="EFY95306.2"/>
    </source>
</evidence>
<dbReference type="InterPro" id="IPR015943">
    <property type="entry name" value="WD40/YVTN_repeat-like_dom_sf"/>
</dbReference>
<dbReference type="KEGG" id="maj:MAA_09255"/>
<dbReference type="RefSeq" id="XP_007825444.2">
    <property type="nucleotide sequence ID" value="XM_007827253.2"/>
</dbReference>
<dbReference type="OrthoDB" id="5240432at2759"/>
<feature type="repeat" description="WD" evidence="7">
    <location>
        <begin position="859"/>
        <end position="880"/>
    </location>
</feature>
<feature type="region of interest" description="Disordered" evidence="8">
    <location>
        <begin position="1"/>
        <end position="39"/>
    </location>
</feature>
<feature type="repeat" description="WD" evidence="7">
    <location>
        <begin position="805"/>
        <end position="838"/>
    </location>
</feature>
<evidence type="ECO:0000256" key="2">
    <source>
        <dbReference type="ARBA" id="ARBA00022737"/>
    </source>
</evidence>
<keyword evidence="2" id="KW-0677">Repeat</keyword>
<evidence type="ECO:0000256" key="6">
    <source>
        <dbReference type="ARBA" id="ARBA00043913"/>
    </source>
</evidence>
<dbReference type="GeneID" id="19263541"/>
<feature type="region of interest" description="Disordered" evidence="8">
    <location>
        <begin position="517"/>
        <end position="577"/>
    </location>
</feature>
<dbReference type="PANTHER" id="PTHR22847">
    <property type="entry name" value="WD40 REPEAT PROTEIN"/>
    <property type="match status" value="1"/>
</dbReference>
<keyword evidence="3" id="KW-0175">Coiled coil</keyword>
<dbReference type="InterPro" id="IPR020472">
    <property type="entry name" value="WD40_PAC1"/>
</dbReference>
<evidence type="ECO:0000256" key="3">
    <source>
        <dbReference type="ARBA" id="ARBA00023054"/>
    </source>
</evidence>
<dbReference type="Pfam" id="PF00400">
    <property type="entry name" value="WD40"/>
    <property type="match status" value="7"/>
</dbReference>
<feature type="compositionally biased region" description="Basic and acidic residues" evidence="8">
    <location>
        <begin position="517"/>
        <end position="530"/>
    </location>
</feature>
<evidence type="ECO:0000256" key="7">
    <source>
        <dbReference type="PROSITE-ProRule" id="PRU00221"/>
    </source>
</evidence>
<feature type="compositionally biased region" description="Basic and acidic residues" evidence="8">
    <location>
        <begin position="556"/>
        <end position="567"/>
    </location>
</feature>
<sequence length="962" mass="107368">MEHGQAQLLATSHPGQNNWLDMSPEPMSPSAAGTQTSRETLWEEAYDSLQARNSRLVTWYETILTLELKSTVANLPSRNASSDTFRNLIDQRDWETRRGKMKHLLGLWFRGNGVFLFDIIRATASMTPEEAVLAWVAASYAASKKSAGNIEQPKPSRETTQVLNYLNVLDHRPSISAVEIDSSHPTDQLYRALFSTKEYEFFRGWDSTTEPENQLLWVRGEPGVGKTMLLTGTVRTLLSATAQDKSDRCFLSFYLFDRTEKRSNNAALALRTIIWPFLCTNRTLAGHGRRNARLHSGQSRDLTRTNKYDEDLEEEMVRELHSASQGNYLWNHFLDWVEDLVLREQLSAAAAKLEGLDLSLQRRSPQDPSSEEPLAAAIRDAHLFLRLRQLINSPKGVHGCNTLLFCLMESHDDYVRSVAFSSDRKLIASGSDDSSVRVWYAETGTTQHRFTIRKGWMGSEVNCLPDQPGIVHAACFSDDGSKLAAASSRAVRIWDLDSEVSASRTFKSYDIEHTATNVEKDANGGKKDTSELEATNENTEPEEGTPVINTENWLNGRRDSDRIERSQPHLGTETTKLREPLHRLKGHTGAIRSIVFSSDSKNIASGSNDSTVRIWELDTEEPEARKPLDGRRGAVNSVALAAYKNGHLLASCTERVVDFWDFGNGEHQQVMRSPCRILCGGLAASPNRAYLAAGSYEGTVDLWHAPRKRIEQEPEPASWVEPRSPIDMALSPDGRTLAVAQVGEDVLLWDIETNELVNPRIDTGHTTKILSVSFSPKHGAMLLSSGADCSVRVCDVKTGMRLHKFLGHTDWIGFSTWSPNGDYVVSALDDGTIRIWKMGDRDEQGPQILEQGDCFATGVSFSPDGKHIATCGTNGKVMVWASQKDESGWNLKHTLEGHRSYVLSVLISRDSKQVLSSGADKTIRIWDIESGDNVNKDSPIETELHIDKMRFDKNPSSHVMTP</sequence>
<evidence type="ECO:0000256" key="8">
    <source>
        <dbReference type="SAM" id="MobiDB-lite"/>
    </source>
</evidence>
<name>E9FAF6_METRA</name>
<feature type="domain" description="Nephrocystin 3-like N-terminal" evidence="9">
    <location>
        <begin position="202"/>
        <end position="300"/>
    </location>
</feature>
<dbReference type="SMART" id="SM00320">
    <property type="entry name" value="WD40"/>
    <property type="match status" value="10"/>
</dbReference>
<keyword evidence="1 7" id="KW-0853">WD repeat</keyword>
<dbReference type="InterPro" id="IPR019775">
    <property type="entry name" value="WD40_repeat_CS"/>
</dbReference>
<dbReference type="CDD" id="cd00200">
    <property type="entry name" value="WD40"/>
    <property type="match status" value="1"/>
</dbReference>
<dbReference type="SUPFAM" id="SSF50978">
    <property type="entry name" value="WD40 repeat-like"/>
    <property type="match status" value="2"/>
</dbReference>
<evidence type="ECO:0000256" key="4">
    <source>
        <dbReference type="ARBA" id="ARBA00038415"/>
    </source>
</evidence>
<dbReference type="Pfam" id="PF24883">
    <property type="entry name" value="NPHP3_N"/>
    <property type="match status" value="1"/>
</dbReference>
<dbReference type="Gene3D" id="2.130.10.10">
    <property type="entry name" value="YVTN repeat-like/Quinoprotein amine dehydrogenase"/>
    <property type="match status" value="4"/>
</dbReference>
<reference evidence="10 11" key="2">
    <citation type="journal article" date="2014" name="Proc. Natl. Acad. Sci. U.S.A.">
        <title>Trajectory and genomic determinants of fungal-pathogen speciation and host adaptation.</title>
        <authorList>
            <person name="Hu X."/>
            <person name="Xiao G."/>
            <person name="Zheng P."/>
            <person name="Shang Y."/>
            <person name="Su Y."/>
            <person name="Zhang X."/>
            <person name="Liu X."/>
            <person name="Zhan S."/>
            <person name="St Leger R.J."/>
            <person name="Wang C."/>
        </authorList>
    </citation>
    <scope>GENOME REANNOTATION</scope>
    <source>
        <strain evidence="11">ARSEF 23 / ATCC MYA-3075</strain>
    </source>
</reference>
<dbReference type="PROSITE" id="PS00678">
    <property type="entry name" value="WD_REPEATS_1"/>
    <property type="match status" value="2"/>
</dbReference>
<reference evidence="10 11" key="1">
    <citation type="journal article" date="2011" name="PLoS Genet.">
        <title>Genome sequencing and comparative transcriptomics of the model entomopathogenic fungi Metarhizium anisopliae and M. acridum.</title>
        <authorList>
            <person name="Gao Q."/>
            <person name="Jin K."/>
            <person name="Ying S.H."/>
            <person name="Zhang Y."/>
            <person name="Xiao G."/>
            <person name="Shang Y."/>
            <person name="Duan Z."/>
            <person name="Hu X."/>
            <person name="Xie X.Q."/>
            <person name="Zhou G."/>
            <person name="Peng G."/>
            <person name="Luo Z."/>
            <person name="Huang W."/>
            <person name="Wang B."/>
            <person name="Fang W."/>
            <person name="Wang S."/>
            <person name="Zhong Y."/>
            <person name="Ma L.J."/>
            <person name="St Leger R.J."/>
            <person name="Zhao G.P."/>
            <person name="Pei Y."/>
            <person name="Feng M.G."/>
            <person name="Xia Y."/>
            <person name="Wang C."/>
        </authorList>
    </citation>
    <scope>NUCLEOTIDE SEQUENCE [LARGE SCALE GENOMIC DNA]</scope>
    <source>
        <strain evidence="11">ARSEF 23 / ATCC MYA-3075</strain>
    </source>
</reference>
<evidence type="ECO:0000256" key="1">
    <source>
        <dbReference type="ARBA" id="ARBA00022574"/>
    </source>
</evidence>
<evidence type="ECO:0000256" key="5">
    <source>
        <dbReference type="ARBA" id="ARBA00039789"/>
    </source>
</evidence>
<dbReference type="GO" id="GO:1990234">
    <property type="term" value="C:transferase complex"/>
    <property type="evidence" value="ECO:0007669"/>
    <property type="project" value="UniProtKB-ARBA"/>
</dbReference>
<gene>
    <name evidence="10" type="ORF">MAA_09255</name>
</gene>
<dbReference type="InterPro" id="IPR056884">
    <property type="entry name" value="NPHP3-like_N"/>
</dbReference>
<feature type="repeat" description="WD" evidence="7">
    <location>
        <begin position="895"/>
        <end position="936"/>
    </location>
</feature>
<feature type="repeat" description="WD" evidence="7">
    <location>
        <begin position="762"/>
        <end position="804"/>
    </location>
</feature>
<dbReference type="AlphaFoldDB" id="E9FAF6"/>
<protein>
    <recommendedName>
        <fullName evidence="5">Mitochondrial division protein 1</fullName>
    </recommendedName>
</protein>
<dbReference type="InterPro" id="IPR001680">
    <property type="entry name" value="WD40_rpt"/>
</dbReference>
<dbReference type="Proteomes" id="UP000002498">
    <property type="component" value="Unassembled WGS sequence"/>
</dbReference>
<dbReference type="HOGENOM" id="CLU_307380_0_0_1"/>
<evidence type="ECO:0000313" key="11">
    <source>
        <dbReference type="Proteomes" id="UP000002498"/>
    </source>
</evidence>
<feature type="repeat" description="WD" evidence="7">
    <location>
        <begin position="584"/>
        <end position="625"/>
    </location>
</feature>
<dbReference type="EMBL" id="ADNJ02000010">
    <property type="protein sequence ID" value="EFY95306.2"/>
    <property type="molecule type" value="Genomic_DNA"/>
</dbReference>
<keyword evidence="11" id="KW-1185">Reference proteome</keyword>